<dbReference type="InterPro" id="IPR016032">
    <property type="entry name" value="Sig_transdc_resp-reg_C-effctor"/>
</dbReference>
<feature type="domain" description="HTH luxR-type" evidence="6">
    <location>
        <begin position="142"/>
        <end position="211"/>
    </location>
</feature>
<reference evidence="8" key="1">
    <citation type="submission" date="2021-01" db="EMBL/GenBank/DDBJ databases">
        <title>Whole genome shotgun sequence of Virgisporangium aurantiacum NBRC 16421.</title>
        <authorList>
            <person name="Komaki H."/>
            <person name="Tamura T."/>
        </authorList>
    </citation>
    <scope>NUCLEOTIDE SEQUENCE</scope>
    <source>
        <strain evidence="8">NBRC 16421</strain>
    </source>
</reference>
<dbReference type="GO" id="GO:0000160">
    <property type="term" value="P:phosphorelay signal transduction system"/>
    <property type="evidence" value="ECO:0007669"/>
    <property type="project" value="InterPro"/>
</dbReference>
<evidence type="ECO:0000313" key="8">
    <source>
        <dbReference type="EMBL" id="GIJ62695.1"/>
    </source>
</evidence>
<dbReference type="PANTHER" id="PTHR43214">
    <property type="entry name" value="TWO-COMPONENT RESPONSE REGULATOR"/>
    <property type="match status" value="1"/>
</dbReference>
<dbReference type="SUPFAM" id="SSF46894">
    <property type="entry name" value="C-terminal effector domain of the bipartite response regulators"/>
    <property type="match status" value="1"/>
</dbReference>
<dbReference type="InterPro" id="IPR001789">
    <property type="entry name" value="Sig_transdc_resp-reg_receiver"/>
</dbReference>
<dbReference type="CDD" id="cd06170">
    <property type="entry name" value="LuxR_C_like"/>
    <property type="match status" value="1"/>
</dbReference>
<evidence type="ECO:0000256" key="1">
    <source>
        <dbReference type="ARBA" id="ARBA00022553"/>
    </source>
</evidence>
<evidence type="ECO:0000256" key="2">
    <source>
        <dbReference type="ARBA" id="ARBA00023015"/>
    </source>
</evidence>
<dbReference type="PRINTS" id="PR00038">
    <property type="entry name" value="HTHLUXR"/>
</dbReference>
<dbReference type="EMBL" id="BOPG01000082">
    <property type="protein sequence ID" value="GIJ62695.1"/>
    <property type="molecule type" value="Genomic_DNA"/>
</dbReference>
<dbReference type="PROSITE" id="PS50110">
    <property type="entry name" value="RESPONSE_REGULATORY"/>
    <property type="match status" value="1"/>
</dbReference>
<feature type="modified residue" description="4-aspartylphosphate" evidence="5">
    <location>
        <position position="49"/>
    </location>
</feature>
<protein>
    <submittedName>
        <fullName evidence="8">DNA-binding response regulator</fullName>
    </submittedName>
</protein>
<keyword evidence="1 5" id="KW-0597">Phosphoprotein</keyword>
<evidence type="ECO:0000259" key="6">
    <source>
        <dbReference type="PROSITE" id="PS50043"/>
    </source>
</evidence>
<gene>
    <name evidence="8" type="ORF">Vau01_102110</name>
</gene>
<dbReference type="InterPro" id="IPR039420">
    <property type="entry name" value="WalR-like"/>
</dbReference>
<dbReference type="PANTHER" id="PTHR43214:SF24">
    <property type="entry name" value="TRANSCRIPTIONAL REGULATORY PROTEIN NARL-RELATED"/>
    <property type="match status" value="1"/>
</dbReference>
<dbReference type="Pfam" id="PF00196">
    <property type="entry name" value="GerE"/>
    <property type="match status" value="1"/>
</dbReference>
<dbReference type="GO" id="GO:0006355">
    <property type="term" value="P:regulation of DNA-templated transcription"/>
    <property type="evidence" value="ECO:0007669"/>
    <property type="project" value="InterPro"/>
</dbReference>
<dbReference type="AlphaFoldDB" id="A0A8J4E561"/>
<dbReference type="SUPFAM" id="SSF52172">
    <property type="entry name" value="CheY-like"/>
    <property type="match status" value="1"/>
</dbReference>
<sequence>MLAEDSTLMRAGLVSLLEGLGHTVVAAVGDGDALVAAAREHRPDLVITDVRMPPGFTDEGLRAAVTLRASDPRAAVLVLSQYAATAYAAELLGPTGQAGVGYLLKDRVGAVADFADVVTRVAGGDTVIDPDVVRQLLSRQRTANPLDRLTPREREVLGQMAEGRSNPQVAQALGISDAAVAKHIGNIFMKLDLPAEEGHRRVLAVLTYLRA</sequence>
<accession>A0A8J4E561</accession>
<dbReference type="Proteomes" id="UP000612585">
    <property type="component" value="Unassembled WGS sequence"/>
</dbReference>
<dbReference type="SMART" id="SM00448">
    <property type="entry name" value="REC"/>
    <property type="match status" value="1"/>
</dbReference>
<evidence type="ECO:0000256" key="3">
    <source>
        <dbReference type="ARBA" id="ARBA00023125"/>
    </source>
</evidence>
<dbReference type="GO" id="GO:0003677">
    <property type="term" value="F:DNA binding"/>
    <property type="evidence" value="ECO:0007669"/>
    <property type="project" value="UniProtKB-KW"/>
</dbReference>
<evidence type="ECO:0000313" key="9">
    <source>
        <dbReference type="Proteomes" id="UP000612585"/>
    </source>
</evidence>
<evidence type="ECO:0000256" key="5">
    <source>
        <dbReference type="PROSITE-ProRule" id="PRU00169"/>
    </source>
</evidence>
<dbReference type="PROSITE" id="PS50043">
    <property type="entry name" value="HTH_LUXR_2"/>
    <property type="match status" value="1"/>
</dbReference>
<feature type="domain" description="Response regulatory" evidence="7">
    <location>
        <begin position="1"/>
        <end position="120"/>
    </location>
</feature>
<organism evidence="8 9">
    <name type="scientific">Virgisporangium aurantiacum</name>
    <dbReference type="NCBI Taxonomy" id="175570"/>
    <lineage>
        <taxon>Bacteria</taxon>
        <taxon>Bacillati</taxon>
        <taxon>Actinomycetota</taxon>
        <taxon>Actinomycetes</taxon>
        <taxon>Micromonosporales</taxon>
        <taxon>Micromonosporaceae</taxon>
        <taxon>Virgisporangium</taxon>
    </lineage>
</organism>
<keyword evidence="3 8" id="KW-0238">DNA-binding</keyword>
<dbReference type="InterPro" id="IPR000792">
    <property type="entry name" value="Tscrpt_reg_LuxR_C"/>
</dbReference>
<dbReference type="InterPro" id="IPR058245">
    <property type="entry name" value="NreC/VraR/RcsB-like_REC"/>
</dbReference>
<evidence type="ECO:0000259" key="7">
    <source>
        <dbReference type="PROSITE" id="PS50110"/>
    </source>
</evidence>
<dbReference type="InterPro" id="IPR011006">
    <property type="entry name" value="CheY-like_superfamily"/>
</dbReference>
<keyword evidence="2" id="KW-0805">Transcription regulation</keyword>
<dbReference type="SMART" id="SM00421">
    <property type="entry name" value="HTH_LUXR"/>
    <property type="match status" value="1"/>
</dbReference>
<evidence type="ECO:0000256" key="4">
    <source>
        <dbReference type="ARBA" id="ARBA00023163"/>
    </source>
</evidence>
<dbReference type="Pfam" id="PF00072">
    <property type="entry name" value="Response_reg"/>
    <property type="match status" value="1"/>
</dbReference>
<keyword evidence="4" id="KW-0804">Transcription</keyword>
<proteinExistence type="predicted"/>
<dbReference type="CDD" id="cd17535">
    <property type="entry name" value="REC_NarL-like"/>
    <property type="match status" value="1"/>
</dbReference>
<name>A0A8J4E561_9ACTN</name>
<dbReference type="Gene3D" id="3.40.50.2300">
    <property type="match status" value="1"/>
</dbReference>
<comment type="caution">
    <text evidence="8">The sequence shown here is derived from an EMBL/GenBank/DDBJ whole genome shotgun (WGS) entry which is preliminary data.</text>
</comment>
<keyword evidence="9" id="KW-1185">Reference proteome</keyword>